<dbReference type="SUPFAM" id="SSF51735">
    <property type="entry name" value="NAD(P)-binding Rossmann-fold domains"/>
    <property type="match status" value="1"/>
</dbReference>
<comment type="caution">
    <text evidence="2">The sequence shown here is derived from an EMBL/GenBank/DDBJ whole genome shotgun (WGS) entry which is preliminary data.</text>
</comment>
<dbReference type="Proteomes" id="UP000178170">
    <property type="component" value="Unassembled WGS sequence"/>
</dbReference>
<dbReference type="Pfam" id="PF01370">
    <property type="entry name" value="Epimerase"/>
    <property type="match status" value="1"/>
</dbReference>
<dbReference type="EMBL" id="MHTS01000003">
    <property type="protein sequence ID" value="OHA65022.1"/>
    <property type="molecule type" value="Genomic_DNA"/>
</dbReference>
<dbReference type="InterPro" id="IPR036291">
    <property type="entry name" value="NAD(P)-bd_dom_sf"/>
</dbReference>
<name>A0A1G2QYG0_9BACT</name>
<gene>
    <name evidence="2" type="ORF">A2843_01315</name>
</gene>
<evidence type="ECO:0000313" key="3">
    <source>
        <dbReference type="Proteomes" id="UP000178170"/>
    </source>
</evidence>
<dbReference type="PANTHER" id="PTHR43245">
    <property type="entry name" value="BIFUNCTIONAL POLYMYXIN RESISTANCE PROTEIN ARNA"/>
    <property type="match status" value="1"/>
</dbReference>
<protein>
    <recommendedName>
        <fullName evidence="1">NAD-dependent epimerase/dehydratase domain-containing protein</fullName>
    </recommendedName>
</protein>
<reference evidence="2 3" key="1">
    <citation type="journal article" date="2016" name="Nat. Commun.">
        <title>Thousands of microbial genomes shed light on interconnected biogeochemical processes in an aquifer system.</title>
        <authorList>
            <person name="Anantharaman K."/>
            <person name="Brown C.T."/>
            <person name="Hug L.A."/>
            <person name="Sharon I."/>
            <person name="Castelle C.J."/>
            <person name="Probst A.J."/>
            <person name="Thomas B.C."/>
            <person name="Singh A."/>
            <person name="Wilkins M.J."/>
            <person name="Karaoz U."/>
            <person name="Brodie E.L."/>
            <person name="Williams K.H."/>
            <person name="Hubbard S.S."/>
            <person name="Banfield J.F."/>
        </authorList>
    </citation>
    <scope>NUCLEOTIDE SEQUENCE [LARGE SCALE GENOMIC DNA]</scope>
</reference>
<dbReference type="PANTHER" id="PTHR43245:SF23">
    <property type="entry name" value="NAD(P)-BINDING DOMAIN-CONTAINING PROTEIN"/>
    <property type="match status" value="1"/>
</dbReference>
<dbReference type="AlphaFoldDB" id="A0A1G2QYG0"/>
<organism evidence="2 3">
    <name type="scientific">Candidatus Wildermuthbacteria bacterium RIFCSPHIGHO2_01_FULL_48_27b</name>
    <dbReference type="NCBI Taxonomy" id="1802447"/>
    <lineage>
        <taxon>Bacteria</taxon>
        <taxon>Candidatus Wildermuthiibacteriota</taxon>
    </lineage>
</organism>
<proteinExistence type="predicted"/>
<dbReference type="InterPro" id="IPR050177">
    <property type="entry name" value="Lipid_A_modif_metabolic_enz"/>
</dbReference>
<evidence type="ECO:0000259" key="1">
    <source>
        <dbReference type="Pfam" id="PF01370"/>
    </source>
</evidence>
<dbReference type="InterPro" id="IPR001509">
    <property type="entry name" value="Epimerase_deHydtase"/>
</dbReference>
<accession>A0A1G2QYG0</accession>
<evidence type="ECO:0000313" key="2">
    <source>
        <dbReference type="EMBL" id="OHA65022.1"/>
    </source>
</evidence>
<dbReference type="CDD" id="cd08946">
    <property type="entry name" value="SDR_e"/>
    <property type="match status" value="1"/>
</dbReference>
<sequence>MKKNKKILVGGGAGYIGAQLVPLLVDAGYEVEVIDLLWFGNHLPSNIKVTKKDLFECTQADMAGFNAFIFLAGLSNDPMAEHSPSKNFIFNAALPSYLAYTAKRAGVKRFIYASSCSVYGYTEDKVFDEESPASSNYPYGLSKLQGERGALELQDEHFSVISLRQGTVCGYSKRMRMDLIVNAMYKTAMVDEKITVNNPDIWRPIYDIRDCAQAFLLALEAPEDLSGIFNVSSGNYTVGDVGERVRQRVEKLSDKKIDLEIKHVADMRNYKVSTTKAETVLGFRPVHSVEDIVASLHEHQGDMGNLNQDNYYNIRIFKEIAKREELRNKRLSEIDDFKY</sequence>
<feature type="domain" description="NAD-dependent epimerase/dehydratase" evidence="1">
    <location>
        <begin position="7"/>
        <end position="231"/>
    </location>
</feature>
<dbReference type="Gene3D" id="3.40.50.720">
    <property type="entry name" value="NAD(P)-binding Rossmann-like Domain"/>
    <property type="match status" value="1"/>
</dbReference>